<evidence type="ECO:0000313" key="9">
    <source>
        <dbReference type="EMBL" id="WNC69384.1"/>
    </source>
</evidence>
<protein>
    <recommendedName>
        <fullName evidence="6">RNA polymerase sigma factor</fullName>
    </recommendedName>
</protein>
<evidence type="ECO:0000256" key="3">
    <source>
        <dbReference type="ARBA" id="ARBA00023082"/>
    </source>
</evidence>
<evidence type="ECO:0000256" key="5">
    <source>
        <dbReference type="ARBA" id="ARBA00023163"/>
    </source>
</evidence>
<organism evidence="9 10">
    <name type="scientific">Thalassotalea nanhaiensis</name>
    <dbReference type="NCBI Taxonomy" id="3065648"/>
    <lineage>
        <taxon>Bacteria</taxon>
        <taxon>Pseudomonadati</taxon>
        <taxon>Pseudomonadota</taxon>
        <taxon>Gammaproteobacteria</taxon>
        <taxon>Alteromonadales</taxon>
        <taxon>Colwelliaceae</taxon>
        <taxon>Thalassotalea</taxon>
    </lineage>
</organism>
<evidence type="ECO:0000256" key="2">
    <source>
        <dbReference type="ARBA" id="ARBA00023015"/>
    </source>
</evidence>
<evidence type="ECO:0000259" key="7">
    <source>
        <dbReference type="Pfam" id="PF04542"/>
    </source>
</evidence>
<keyword evidence="5 6" id="KW-0804">Transcription</keyword>
<dbReference type="InterPro" id="IPR013324">
    <property type="entry name" value="RNA_pol_sigma_r3/r4-like"/>
</dbReference>
<feature type="domain" description="RNA polymerase sigma factor 70 region 4 type 2" evidence="8">
    <location>
        <begin position="109"/>
        <end position="160"/>
    </location>
</feature>
<dbReference type="InterPro" id="IPR013325">
    <property type="entry name" value="RNA_pol_sigma_r2"/>
</dbReference>
<dbReference type="RefSeq" id="WP_348388527.1">
    <property type="nucleotide sequence ID" value="NZ_CP134146.1"/>
</dbReference>
<dbReference type="Proteomes" id="UP001248581">
    <property type="component" value="Chromosome"/>
</dbReference>
<dbReference type="EMBL" id="CP134146">
    <property type="protein sequence ID" value="WNC69384.1"/>
    <property type="molecule type" value="Genomic_DNA"/>
</dbReference>
<evidence type="ECO:0000256" key="4">
    <source>
        <dbReference type="ARBA" id="ARBA00023125"/>
    </source>
</evidence>
<dbReference type="InterPro" id="IPR007627">
    <property type="entry name" value="RNA_pol_sigma70_r2"/>
</dbReference>
<dbReference type="PANTHER" id="PTHR43133">
    <property type="entry name" value="RNA POLYMERASE ECF-TYPE SIGMA FACTO"/>
    <property type="match status" value="1"/>
</dbReference>
<keyword evidence="4 6" id="KW-0238">DNA-binding</keyword>
<dbReference type="InterPro" id="IPR036388">
    <property type="entry name" value="WH-like_DNA-bd_sf"/>
</dbReference>
<proteinExistence type="inferred from homology"/>
<dbReference type="Gene3D" id="1.10.1740.10">
    <property type="match status" value="1"/>
</dbReference>
<dbReference type="InterPro" id="IPR013249">
    <property type="entry name" value="RNA_pol_sigma70_r4_t2"/>
</dbReference>
<dbReference type="Pfam" id="PF08281">
    <property type="entry name" value="Sigma70_r4_2"/>
    <property type="match status" value="1"/>
</dbReference>
<reference evidence="10" key="1">
    <citation type="submission" date="2023-09" db="EMBL/GenBank/DDBJ databases">
        <authorList>
            <person name="Li S."/>
            <person name="Li X."/>
            <person name="Zhang C."/>
            <person name="Zhao Z."/>
        </authorList>
    </citation>
    <scope>NUCLEOTIDE SEQUENCE [LARGE SCALE GENOMIC DNA]</scope>
    <source>
        <strain evidence="10">SQ345</strain>
    </source>
</reference>
<evidence type="ECO:0000256" key="1">
    <source>
        <dbReference type="ARBA" id="ARBA00010641"/>
    </source>
</evidence>
<keyword evidence="10" id="KW-1185">Reference proteome</keyword>
<feature type="domain" description="RNA polymerase sigma-70 region 2" evidence="7">
    <location>
        <begin position="22"/>
        <end position="88"/>
    </location>
</feature>
<dbReference type="InterPro" id="IPR000838">
    <property type="entry name" value="RNA_pol_sigma70_ECF_CS"/>
</dbReference>
<evidence type="ECO:0000256" key="6">
    <source>
        <dbReference type="RuleBase" id="RU000716"/>
    </source>
</evidence>
<dbReference type="InterPro" id="IPR014284">
    <property type="entry name" value="RNA_pol_sigma-70_dom"/>
</dbReference>
<comment type="similarity">
    <text evidence="1 6">Belongs to the sigma-70 factor family. ECF subfamily.</text>
</comment>
<dbReference type="PROSITE" id="PS01063">
    <property type="entry name" value="SIGMA70_ECF"/>
    <property type="match status" value="1"/>
</dbReference>
<dbReference type="PANTHER" id="PTHR43133:SF51">
    <property type="entry name" value="RNA POLYMERASE SIGMA FACTOR"/>
    <property type="match status" value="1"/>
</dbReference>
<accession>A0ABY9TLA5</accession>
<dbReference type="Gene3D" id="1.10.10.10">
    <property type="entry name" value="Winged helix-like DNA-binding domain superfamily/Winged helix DNA-binding domain"/>
    <property type="match status" value="1"/>
</dbReference>
<dbReference type="InterPro" id="IPR039425">
    <property type="entry name" value="RNA_pol_sigma-70-like"/>
</dbReference>
<dbReference type="SUPFAM" id="SSF88946">
    <property type="entry name" value="Sigma2 domain of RNA polymerase sigma factors"/>
    <property type="match status" value="1"/>
</dbReference>
<dbReference type="SUPFAM" id="SSF88659">
    <property type="entry name" value="Sigma3 and sigma4 domains of RNA polymerase sigma factors"/>
    <property type="match status" value="1"/>
</dbReference>
<dbReference type="NCBIfam" id="TIGR02937">
    <property type="entry name" value="sigma70-ECF"/>
    <property type="match status" value="1"/>
</dbReference>
<sequence length="172" mass="19453">MLDKLIAKFTKQNDQHAFTEIVKACQSDLRGYCRRLTAGDHALADDIAQESLITAYQQLGKLNNIQAFKSWLYRIAYRNFLNQIAKNKEQVQEALPEIAITDNCENEHMVMQLMQFLSNEQRAVLTLNMTLGYGHDEIASILNMPLGTVKSHCKRGKDKLLSIGQQLQLGAA</sequence>
<keyword evidence="2 6" id="KW-0805">Transcription regulation</keyword>
<name>A0ABY9TLA5_9GAMM</name>
<evidence type="ECO:0000259" key="8">
    <source>
        <dbReference type="Pfam" id="PF08281"/>
    </source>
</evidence>
<dbReference type="Pfam" id="PF04542">
    <property type="entry name" value="Sigma70_r2"/>
    <property type="match status" value="1"/>
</dbReference>
<keyword evidence="3 6" id="KW-0731">Sigma factor</keyword>
<gene>
    <name evidence="9" type="ORF">RI845_04350</name>
</gene>
<evidence type="ECO:0000313" key="10">
    <source>
        <dbReference type="Proteomes" id="UP001248581"/>
    </source>
</evidence>